<feature type="domain" description="Peptidase S33 tripeptidyl aminopeptidase-like C-terminal" evidence="7">
    <location>
        <begin position="455"/>
        <end position="557"/>
    </location>
</feature>
<evidence type="ECO:0000256" key="5">
    <source>
        <dbReference type="SAM" id="SignalP"/>
    </source>
</evidence>
<evidence type="ECO:0000256" key="1">
    <source>
        <dbReference type="ARBA" id="ARBA00010088"/>
    </source>
</evidence>
<dbReference type="InterPro" id="IPR051601">
    <property type="entry name" value="Serine_prot/Carboxylest_S33"/>
</dbReference>
<sequence>MTRRPVLAAGATALAALIAVGCTGRPTATAPATATPAEDRDSPASGLHAFGPPVTIDPTASSLSWRPCATTGGSTLALPRPVRPGRPPSPSPTPTPPASPTPSPNPASRAECATLTVPLDHDDPGGQTIDLALIRIPATRPDQRLGSLLFNFGGPGGSGVDILPKAARDYAALNTRYDLVSFDPRGVGRSAPVTCLTDRQLDAAHQADDSPDDEREKADYVAGQERYIRACRTRTGPVLTRVGTAAAAADMDLIRAALGEDRLNYFGISYGTLLGAVYAHRFPDRVGRMVLDSAVHPRLSALRLNLEQAAGFQLALRRYAAQCAELGPRDCPPSAGGKDADAIVAGIRALIDRLDTRPLDTSKGRRLSQSLAVTGVAAALYSRQFWPLLTRALTMAEQGDGTGLLILADAQNGRDEDGSYSNLSAANTAISCGDDPRRYTRRDVEAALPRFKEASPIFGPPFAWSLLRCTGWPATDTPSTVDVSAPTAGPILVLGTTGDPATPYPWASALARELGSGVLITLEGDGHGAYNTLNPCIQKLVDGYLLEGEVPDSGTRCT</sequence>
<dbReference type="PROSITE" id="PS51257">
    <property type="entry name" value="PROKAR_LIPOPROTEIN"/>
    <property type="match status" value="1"/>
</dbReference>
<dbReference type="PANTHER" id="PTHR43248:SF29">
    <property type="entry name" value="TRIPEPTIDYL AMINOPEPTIDASE"/>
    <property type="match status" value="1"/>
</dbReference>
<proteinExistence type="inferred from homology"/>
<evidence type="ECO:0000313" key="8">
    <source>
        <dbReference type="EMBL" id="SDR28400.1"/>
    </source>
</evidence>
<feature type="compositionally biased region" description="Pro residues" evidence="4">
    <location>
        <begin position="81"/>
        <end position="105"/>
    </location>
</feature>
<gene>
    <name evidence="8" type="ORF">SAMN04489764_4773</name>
</gene>
<dbReference type="PANTHER" id="PTHR43248">
    <property type="entry name" value="2-SUCCINYL-6-HYDROXY-2,4-CYCLOHEXADIENE-1-CARBOXYLATE SYNTHASE"/>
    <property type="match status" value="1"/>
</dbReference>
<feature type="signal peptide" evidence="5">
    <location>
        <begin position="1"/>
        <end position="21"/>
    </location>
</feature>
<dbReference type="Gene3D" id="3.40.50.1820">
    <property type="entry name" value="alpha/beta hydrolase"/>
    <property type="match status" value="1"/>
</dbReference>
<dbReference type="Proteomes" id="UP000217103">
    <property type="component" value="Unassembled WGS sequence"/>
</dbReference>
<dbReference type="RefSeq" id="WP_131815609.1">
    <property type="nucleotide sequence ID" value="NZ_FNKK01000002.1"/>
</dbReference>
<evidence type="ECO:0000256" key="3">
    <source>
        <dbReference type="ARBA" id="ARBA00022801"/>
    </source>
</evidence>
<comment type="similarity">
    <text evidence="1">Belongs to the peptidase S33 family.</text>
</comment>
<evidence type="ECO:0000256" key="2">
    <source>
        <dbReference type="ARBA" id="ARBA00022729"/>
    </source>
</evidence>
<evidence type="ECO:0000259" key="7">
    <source>
        <dbReference type="Pfam" id="PF08386"/>
    </source>
</evidence>
<dbReference type="InterPro" id="IPR029058">
    <property type="entry name" value="AB_hydrolase_fold"/>
</dbReference>
<dbReference type="InterPro" id="IPR013595">
    <property type="entry name" value="Pept_S33_TAP-like_C"/>
</dbReference>
<dbReference type="InterPro" id="IPR006311">
    <property type="entry name" value="TAT_signal"/>
</dbReference>
<feature type="region of interest" description="Disordered" evidence="4">
    <location>
        <begin position="28"/>
        <end position="109"/>
    </location>
</feature>
<keyword evidence="3 8" id="KW-0378">Hydrolase</keyword>
<protein>
    <submittedName>
        <fullName evidence="8">Alpha/beta hydrolase fold</fullName>
    </submittedName>
</protein>
<organism evidence="8 9">
    <name type="scientific">Thermostaphylospora chromogena</name>
    <dbReference type="NCBI Taxonomy" id="35622"/>
    <lineage>
        <taxon>Bacteria</taxon>
        <taxon>Bacillati</taxon>
        <taxon>Actinomycetota</taxon>
        <taxon>Actinomycetes</taxon>
        <taxon>Streptosporangiales</taxon>
        <taxon>Thermomonosporaceae</taxon>
        <taxon>Thermostaphylospora</taxon>
    </lineage>
</organism>
<dbReference type="Pfam" id="PF00561">
    <property type="entry name" value="Abhydrolase_1"/>
    <property type="match status" value="1"/>
</dbReference>
<evidence type="ECO:0000313" key="9">
    <source>
        <dbReference type="Proteomes" id="UP000217103"/>
    </source>
</evidence>
<name>A0A1H1HSF3_9ACTN</name>
<feature type="chain" id="PRO_5039451559" evidence="5">
    <location>
        <begin position="22"/>
        <end position="558"/>
    </location>
</feature>
<dbReference type="PROSITE" id="PS51318">
    <property type="entry name" value="TAT"/>
    <property type="match status" value="1"/>
</dbReference>
<reference evidence="8 9" key="1">
    <citation type="submission" date="2016-10" db="EMBL/GenBank/DDBJ databases">
        <authorList>
            <person name="de Groot N.N."/>
        </authorList>
    </citation>
    <scope>NUCLEOTIDE SEQUENCE [LARGE SCALE GENOMIC DNA]</scope>
    <source>
        <strain evidence="8 9">DSM 43794</strain>
    </source>
</reference>
<dbReference type="OrthoDB" id="3930934at2"/>
<feature type="domain" description="AB hydrolase-1" evidence="6">
    <location>
        <begin position="148"/>
        <end position="325"/>
    </location>
</feature>
<dbReference type="STRING" id="35622.SAMN04489764_4773"/>
<dbReference type="SUPFAM" id="SSF53474">
    <property type="entry name" value="alpha/beta-Hydrolases"/>
    <property type="match status" value="1"/>
</dbReference>
<evidence type="ECO:0000256" key="4">
    <source>
        <dbReference type="SAM" id="MobiDB-lite"/>
    </source>
</evidence>
<evidence type="ECO:0000259" key="6">
    <source>
        <dbReference type="Pfam" id="PF00561"/>
    </source>
</evidence>
<accession>A0A1H1HSF3</accession>
<dbReference type="GO" id="GO:0016787">
    <property type="term" value="F:hydrolase activity"/>
    <property type="evidence" value="ECO:0007669"/>
    <property type="project" value="UniProtKB-KW"/>
</dbReference>
<keyword evidence="2 5" id="KW-0732">Signal</keyword>
<dbReference type="EMBL" id="FNKK01000002">
    <property type="protein sequence ID" value="SDR28400.1"/>
    <property type="molecule type" value="Genomic_DNA"/>
</dbReference>
<keyword evidence="9" id="KW-1185">Reference proteome</keyword>
<dbReference type="Pfam" id="PF08386">
    <property type="entry name" value="Abhydrolase_4"/>
    <property type="match status" value="1"/>
</dbReference>
<dbReference type="InterPro" id="IPR000073">
    <property type="entry name" value="AB_hydrolase_1"/>
</dbReference>
<dbReference type="AlphaFoldDB" id="A0A1H1HSF3"/>